<sequence>MTAASDWVQRSADRTYWAWDSDRWETKSPGWQDVPGATIGLKIGGSTSPSYGAIFVVTFSAETLVSSSDNNSVLWLDVLFGGESPNPVSDNHRFSSAASSAEWSSHTALRIIRFEPQFNQKDVTAQVRVSPSDNIGTAGLQNWLLKIERYNL</sequence>
<evidence type="ECO:0000313" key="2">
    <source>
        <dbReference type="Proteomes" id="UP001519291"/>
    </source>
</evidence>
<dbReference type="Proteomes" id="UP001519291">
    <property type="component" value="Unassembled WGS sequence"/>
</dbReference>
<accession>A0ABS4YAQ0</accession>
<name>A0ABS4YAQ0_9ACTN</name>
<organism evidence="1 2">
    <name type="scientific">Streptomyces syringium</name>
    <dbReference type="NCBI Taxonomy" id="76729"/>
    <lineage>
        <taxon>Bacteria</taxon>
        <taxon>Bacillati</taxon>
        <taxon>Actinomycetota</taxon>
        <taxon>Actinomycetes</taxon>
        <taxon>Kitasatosporales</taxon>
        <taxon>Streptomycetaceae</taxon>
        <taxon>Streptomyces</taxon>
    </lineage>
</organism>
<dbReference type="EMBL" id="JAGIOH010000001">
    <property type="protein sequence ID" value="MBP2405771.1"/>
    <property type="molecule type" value="Genomic_DNA"/>
</dbReference>
<dbReference type="GeneID" id="91572100"/>
<evidence type="ECO:0000313" key="1">
    <source>
        <dbReference type="EMBL" id="MBP2405771.1"/>
    </source>
</evidence>
<keyword evidence="2" id="KW-1185">Reference proteome</keyword>
<protein>
    <recommendedName>
        <fullName evidence="3">F5/8 type C domain-containing protein</fullName>
    </recommendedName>
</protein>
<gene>
    <name evidence="1" type="ORF">JO379_005240</name>
</gene>
<comment type="caution">
    <text evidence="1">The sequence shown here is derived from an EMBL/GenBank/DDBJ whole genome shotgun (WGS) entry which is preliminary data.</text>
</comment>
<evidence type="ECO:0008006" key="3">
    <source>
        <dbReference type="Google" id="ProtNLM"/>
    </source>
</evidence>
<proteinExistence type="predicted"/>
<reference evidence="1 2" key="1">
    <citation type="submission" date="2021-03" db="EMBL/GenBank/DDBJ databases">
        <title>Sequencing the genomes of 1000 actinobacteria strains.</title>
        <authorList>
            <person name="Klenk H.-P."/>
        </authorList>
    </citation>
    <scope>NUCLEOTIDE SEQUENCE [LARGE SCALE GENOMIC DNA]</scope>
    <source>
        <strain evidence="1 2">DSM 41480</strain>
    </source>
</reference>
<dbReference type="RefSeq" id="WP_130881660.1">
    <property type="nucleotide sequence ID" value="NZ_JAGIOH010000001.1"/>
</dbReference>